<keyword evidence="4 13" id="KW-0812">Transmembrane</keyword>
<evidence type="ECO:0000313" key="16">
    <source>
        <dbReference type="EMBL" id="SDP86516.1"/>
    </source>
</evidence>
<dbReference type="SUPFAM" id="SSF90123">
    <property type="entry name" value="ABC transporter transmembrane region"/>
    <property type="match status" value="1"/>
</dbReference>
<dbReference type="PANTHER" id="PTHR24221:SF590">
    <property type="entry name" value="COMPONENT LINKED WITH THE ASSEMBLY OF CYTOCHROME' TRANSPORT TRANSMEMBRANE ATP-BINDING PROTEIN ABC TRANSPORTER CYDD-RELATED"/>
    <property type="match status" value="1"/>
</dbReference>
<comment type="function">
    <text evidence="10">Involved in the export of calmodulin-sensitive adenylate cyclase-hemolysin (cyclolysin).</text>
</comment>
<evidence type="ECO:0000256" key="3">
    <source>
        <dbReference type="ARBA" id="ARBA00022475"/>
    </source>
</evidence>
<accession>A0A1H0W8A0</accession>
<evidence type="ECO:0000259" key="14">
    <source>
        <dbReference type="PROSITE" id="PS50893"/>
    </source>
</evidence>
<evidence type="ECO:0000256" key="1">
    <source>
        <dbReference type="ARBA" id="ARBA00004651"/>
    </source>
</evidence>
<dbReference type="Gene3D" id="1.20.1560.10">
    <property type="entry name" value="ABC transporter type 1, transmembrane domain"/>
    <property type="match status" value="1"/>
</dbReference>
<dbReference type="InterPro" id="IPR039421">
    <property type="entry name" value="Type_1_exporter"/>
</dbReference>
<evidence type="ECO:0000256" key="9">
    <source>
        <dbReference type="ARBA" id="ARBA00023136"/>
    </source>
</evidence>
<dbReference type="OrthoDB" id="9802264at2"/>
<protein>
    <recommendedName>
        <fullName evidence="12">Cyclolysin secretion/processing ATP-binding protein CyaB</fullName>
    </recommendedName>
</protein>
<evidence type="ECO:0000256" key="2">
    <source>
        <dbReference type="ARBA" id="ARBA00022448"/>
    </source>
</evidence>
<dbReference type="PROSITE" id="PS50893">
    <property type="entry name" value="ABC_TRANSPORTER_2"/>
    <property type="match status" value="1"/>
</dbReference>
<dbReference type="InterPro" id="IPR017871">
    <property type="entry name" value="ABC_transporter-like_CS"/>
</dbReference>
<evidence type="ECO:0000256" key="6">
    <source>
        <dbReference type="ARBA" id="ARBA00022741"/>
    </source>
</evidence>
<dbReference type="Gene3D" id="3.40.50.300">
    <property type="entry name" value="P-loop containing nucleotide triphosphate hydrolases"/>
    <property type="match status" value="1"/>
</dbReference>
<evidence type="ECO:0000256" key="4">
    <source>
        <dbReference type="ARBA" id="ARBA00022692"/>
    </source>
</evidence>
<keyword evidence="3" id="KW-1003">Cell membrane</keyword>
<organism evidence="16 17">
    <name type="scientific">Paracidovorax cattleyae</name>
    <dbReference type="NCBI Taxonomy" id="80868"/>
    <lineage>
        <taxon>Bacteria</taxon>
        <taxon>Pseudomonadati</taxon>
        <taxon>Pseudomonadota</taxon>
        <taxon>Betaproteobacteria</taxon>
        <taxon>Burkholderiales</taxon>
        <taxon>Comamonadaceae</taxon>
        <taxon>Paracidovorax</taxon>
    </lineage>
</organism>
<keyword evidence="8 13" id="KW-1133">Transmembrane helix</keyword>
<dbReference type="FunFam" id="3.40.50.300:FF:000299">
    <property type="entry name" value="ABC transporter ATP-binding protein/permease"/>
    <property type="match status" value="1"/>
</dbReference>
<keyword evidence="6" id="KW-0547">Nucleotide-binding</keyword>
<dbReference type="InterPro" id="IPR011527">
    <property type="entry name" value="ABC1_TM_dom"/>
</dbReference>
<feature type="transmembrane region" description="Helical" evidence="13">
    <location>
        <begin position="66"/>
        <end position="90"/>
    </location>
</feature>
<reference evidence="17" key="1">
    <citation type="submission" date="2016-10" db="EMBL/GenBank/DDBJ databases">
        <authorList>
            <person name="Varghese N."/>
            <person name="Submissions S."/>
        </authorList>
    </citation>
    <scope>NUCLEOTIDE SEQUENCE [LARGE SCALE GENOMIC DNA]</scope>
    <source>
        <strain evidence="17">DSM 17101</strain>
    </source>
</reference>
<dbReference type="PROSITE" id="PS00211">
    <property type="entry name" value="ABC_TRANSPORTER_1"/>
    <property type="match status" value="1"/>
</dbReference>
<keyword evidence="2" id="KW-0813">Transport</keyword>
<dbReference type="GO" id="GO:0005886">
    <property type="term" value="C:plasma membrane"/>
    <property type="evidence" value="ECO:0007669"/>
    <property type="project" value="UniProtKB-SubCell"/>
</dbReference>
<dbReference type="PROSITE" id="PS50929">
    <property type="entry name" value="ABC_TM1F"/>
    <property type="match status" value="1"/>
</dbReference>
<keyword evidence="9 13" id="KW-0472">Membrane</keyword>
<sequence length="584" mass="62306">MTGPWKALARLLAWAPARWRVALFLLMLVAGATEGIGVLLLVPLLGMLQGDSVAASGAAARGVVQAGASLGLPSGAPLPLLALFCALILLRNAIQYARECAAARLQQQVADRLREASFSALLGAQWRWVVAQRTAEQANLLLSDVARIGIGLGHGMGMLASLATAAVYLLAAFALHWRLALASALGGALLLALLAGHRRGVMALGRQLTVASQRLHASLHGSLAGLRLAKILGAEERYRAWVAGDAGRLRDQQLRFATGLSLSKALLHSAGALLLATYVYLGLRVWAVPVAELLTLVLVFARLLPLLATGHQQLQMWLHAAPAFAGVERQLAEARAWAEPEGGAQQAVPAARTAIALRGVVVRYEGREVRTLDDVSLTLPVRTTTAIVGASGAGKSTLADVLCGLLGPDGGALEVDGVPLDARERRAWRRAVAYVSQDTFLFNDSVRSNLLLAAPDADDEALRRALEQACAQFVHALPQGWDTVVGERGAQLSGGERQRIALARALLQRPALLILDEATSALDHDNEARVREAIERLHGDLTVVVIGHRIALLEQADRVVLLERGRIRVQGRWDEVAPHWMGAR</sequence>
<evidence type="ECO:0000256" key="7">
    <source>
        <dbReference type="ARBA" id="ARBA00022840"/>
    </source>
</evidence>
<keyword evidence="5" id="KW-0354">Hemolysis</keyword>
<keyword evidence="7 16" id="KW-0067">ATP-binding</keyword>
<comment type="subcellular location">
    <subcellularLocation>
        <location evidence="1">Cell membrane</location>
        <topology evidence="1">Multi-pass membrane protein</topology>
    </subcellularLocation>
</comment>
<dbReference type="Proteomes" id="UP000199317">
    <property type="component" value="Unassembled WGS sequence"/>
</dbReference>
<evidence type="ECO:0000256" key="8">
    <source>
        <dbReference type="ARBA" id="ARBA00022989"/>
    </source>
</evidence>
<dbReference type="Pfam" id="PF00664">
    <property type="entry name" value="ABC_membrane"/>
    <property type="match status" value="1"/>
</dbReference>
<dbReference type="InterPro" id="IPR003593">
    <property type="entry name" value="AAA+_ATPase"/>
</dbReference>
<feature type="transmembrane region" description="Helical" evidence="13">
    <location>
        <begin position="21"/>
        <end position="46"/>
    </location>
</feature>
<evidence type="ECO:0000256" key="10">
    <source>
        <dbReference type="ARBA" id="ARBA00055355"/>
    </source>
</evidence>
<feature type="transmembrane region" description="Helical" evidence="13">
    <location>
        <begin position="177"/>
        <end position="196"/>
    </location>
</feature>
<evidence type="ECO:0000256" key="13">
    <source>
        <dbReference type="SAM" id="Phobius"/>
    </source>
</evidence>
<dbReference type="InterPro" id="IPR036640">
    <property type="entry name" value="ABC1_TM_sf"/>
</dbReference>
<comment type="similarity">
    <text evidence="11">Belongs to the ABC transporter superfamily. Cyclolysin exporter (TC 3.A.1.109.2) family.</text>
</comment>
<dbReference type="SMART" id="SM00382">
    <property type="entry name" value="AAA"/>
    <property type="match status" value="1"/>
</dbReference>
<dbReference type="GO" id="GO:0140359">
    <property type="term" value="F:ABC-type transporter activity"/>
    <property type="evidence" value="ECO:0007669"/>
    <property type="project" value="InterPro"/>
</dbReference>
<proteinExistence type="inferred from homology"/>
<evidence type="ECO:0000256" key="5">
    <source>
        <dbReference type="ARBA" id="ARBA00022735"/>
    </source>
</evidence>
<dbReference type="Pfam" id="PF00005">
    <property type="entry name" value="ABC_tran"/>
    <property type="match status" value="1"/>
</dbReference>
<dbReference type="InterPro" id="IPR027417">
    <property type="entry name" value="P-loop_NTPase"/>
</dbReference>
<evidence type="ECO:0000259" key="15">
    <source>
        <dbReference type="PROSITE" id="PS50929"/>
    </source>
</evidence>
<dbReference type="GO" id="GO:0005524">
    <property type="term" value="F:ATP binding"/>
    <property type="evidence" value="ECO:0007669"/>
    <property type="project" value="UniProtKB-KW"/>
</dbReference>
<feature type="domain" description="ABC transporter" evidence="14">
    <location>
        <begin position="355"/>
        <end position="584"/>
    </location>
</feature>
<dbReference type="InterPro" id="IPR003439">
    <property type="entry name" value="ABC_transporter-like_ATP-bd"/>
</dbReference>
<dbReference type="SUPFAM" id="SSF52540">
    <property type="entry name" value="P-loop containing nucleoside triphosphate hydrolases"/>
    <property type="match status" value="1"/>
</dbReference>
<evidence type="ECO:0000256" key="12">
    <source>
        <dbReference type="ARBA" id="ARBA00072252"/>
    </source>
</evidence>
<keyword evidence="5" id="KW-0204">Cytolysis</keyword>
<evidence type="ECO:0000256" key="11">
    <source>
        <dbReference type="ARBA" id="ARBA00061173"/>
    </source>
</evidence>
<gene>
    <name evidence="16" type="ORF">SAMN04489708_13348</name>
</gene>
<feature type="transmembrane region" description="Helical" evidence="13">
    <location>
        <begin position="148"/>
        <end position="171"/>
    </location>
</feature>
<evidence type="ECO:0000313" key="17">
    <source>
        <dbReference type="Proteomes" id="UP000199317"/>
    </source>
</evidence>
<feature type="domain" description="ABC transmembrane type-1" evidence="15">
    <location>
        <begin position="21"/>
        <end position="285"/>
    </location>
</feature>
<dbReference type="RefSeq" id="WP_092838650.1">
    <property type="nucleotide sequence ID" value="NZ_CP028290.1"/>
</dbReference>
<dbReference type="GO" id="GO:0016887">
    <property type="term" value="F:ATP hydrolysis activity"/>
    <property type="evidence" value="ECO:0007669"/>
    <property type="project" value="InterPro"/>
</dbReference>
<keyword evidence="17" id="KW-1185">Reference proteome</keyword>
<dbReference type="AlphaFoldDB" id="A0A1H0W8A0"/>
<dbReference type="PANTHER" id="PTHR24221">
    <property type="entry name" value="ATP-BINDING CASSETTE SUB-FAMILY B"/>
    <property type="match status" value="1"/>
</dbReference>
<dbReference type="EMBL" id="FNJL01000033">
    <property type="protein sequence ID" value="SDP86516.1"/>
    <property type="molecule type" value="Genomic_DNA"/>
</dbReference>
<name>A0A1H0W8A0_9BURK</name>
<dbReference type="GO" id="GO:0031640">
    <property type="term" value="P:killing of cells of another organism"/>
    <property type="evidence" value="ECO:0007669"/>
    <property type="project" value="UniProtKB-KW"/>
</dbReference>
<feature type="transmembrane region" description="Helical" evidence="13">
    <location>
        <begin position="256"/>
        <end position="280"/>
    </location>
</feature>